<evidence type="ECO:0000256" key="1">
    <source>
        <dbReference type="ARBA" id="ARBA00004236"/>
    </source>
</evidence>
<comment type="subcellular location">
    <subcellularLocation>
        <location evidence="1">Cell membrane</location>
    </subcellularLocation>
</comment>
<protein>
    <submittedName>
        <fullName evidence="7">FliO/MopB family protein</fullName>
    </submittedName>
</protein>
<keyword evidence="4" id="KW-1133">Transmembrane helix</keyword>
<keyword evidence="2" id="KW-1003">Cell membrane</keyword>
<organism evidence="7 8">
    <name type="scientific">Aquipuribacter hungaricus</name>
    <dbReference type="NCBI Taxonomy" id="545624"/>
    <lineage>
        <taxon>Bacteria</taxon>
        <taxon>Bacillati</taxon>
        <taxon>Actinomycetota</taxon>
        <taxon>Actinomycetes</taxon>
        <taxon>Micrococcales</taxon>
        <taxon>Intrasporangiaceae</taxon>
        <taxon>Aquipuribacter</taxon>
    </lineage>
</organism>
<keyword evidence="5" id="KW-0472">Membrane</keyword>
<evidence type="ECO:0000256" key="4">
    <source>
        <dbReference type="ARBA" id="ARBA00022989"/>
    </source>
</evidence>
<proteinExistence type="predicted"/>
<evidence type="ECO:0000256" key="6">
    <source>
        <dbReference type="SAM" id="MobiDB-lite"/>
    </source>
</evidence>
<reference evidence="8" key="1">
    <citation type="journal article" date="2019" name="Int. J. Syst. Evol. Microbiol.">
        <title>The Global Catalogue of Microorganisms (GCM) 10K type strain sequencing project: providing services to taxonomists for standard genome sequencing and annotation.</title>
        <authorList>
            <consortium name="The Broad Institute Genomics Platform"/>
            <consortium name="The Broad Institute Genome Sequencing Center for Infectious Disease"/>
            <person name="Wu L."/>
            <person name="Ma J."/>
        </authorList>
    </citation>
    <scope>NUCLEOTIDE SEQUENCE [LARGE SCALE GENOMIC DNA]</scope>
    <source>
        <strain evidence="8">NCAIM B.02333</strain>
    </source>
</reference>
<sequence>METAQMLLRAGGGLLAVLGTVWVLTRVVAARTGTAGSPQAARLRVVARASLGRHTSVVSVDAGDRVLVLGVGEHGVRLLAEQPALPEPEPVAEERVEVLDLALPTGAGTGAGTAAQTTGPAAPAAAVPGPRSPVAGSLVDPATWRAVVSVARERTVRR</sequence>
<dbReference type="EMBL" id="JBHRWW010000010">
    <property type="protein sequence ID" value="MFC3689509.1"/>
    <property type="molecule type" value="Genomic_DNA"/>
</dbReference>
<feature type="region of interest" description="Disordered" evidence="6">
    <location>
        <begin position="107"/>
        <end position="136"/>
    </location>
</feature>
<keyword evidence="3" id="KW-0812">Transmembrane</keyword>
<dbReference type="RefSeq" id="WP_376984290.1">
    <property type="nucleotide sequence ID" value="NZ_JBHRWW010000010.1"/>
</dbReference>
<feature type="compositionally biased region" description="Low complexity" evidence="6">
    <location>
        <begin position="107"/>
        <end position="129"/>
    </location>
</feature>
<name>A0ABV7WJD0_9MICO</name>
<evidence type="ECO:0000313" key="8">
    <source>
        <dbReference type="Proteomes" id="UP001595685"/>
    </source>
</evidence>
<evidence type="ECO:0000256" key="3">
    <source>
        <dbReference type="ARBA" id="ARBA00022692"/>
    </source>
</evidence>
<comment type="caution">
    <text evidence="7">The sequence shown here is derived from an EMBL/GenBank/DDBJ whole genome shotgun (WGS) entry which is preliminary data.</text>
</comment>
<dbReference type="Proteomes" id="UP001595685">
    <property type="component" value="Unassembled WGS sequence"/>
</dbReference>
<gene>
    <name evidence="7" type="ORF">ACFOLH_14250</name>
</gene>
<keyword evidence="8" id="KW-1185">Reference proteome</keyword>
<accession>A0ABV7WJD0</accession>
<evidence type="ECO:0000313" key="7">
    <source>
        <dbReference type="EMBL" id="MFC3689509.1"/>
    </source>
</evidence>
<dbReference type="InterPro" id="IPR022781">
    <property type="entry name" value="Flagellar_biosynth_FliO"/>
</dbReference>
<evidence type="ECO:0000256" key="5">
    <source>
        <dbReference type="ARBA" id="ARBA00023136"/>
    </source>
</evidence>
<dbReference type="Pfam" id="PF04347">
    <property type="entry name" value="FliO"/>
    <property type="match status" value="1"/>
</dbReference>
<evidence type="ECO:0000256" key="2">
    <source>
        <dbReference type="ARBA" id="ARBA00022475"/>
    </source>
</evidence>